<dbReference type="RefSeq" id="WP_047884406.1">
    <property type="nucleotide sequence ID" value="NZ_CP071326.1"/>
</dbReference>
<comment type="caution">
    <text evidence="1">The sequence shown here is derived from an EMBL/GenBank/DDBJ whole genome shotgun (WGS) entry which is preliminary data.</text>
</comment>
<gene>
    <name evidence="1" type="ORF">ABT57_06630</name>
</gene>
<name>A0A0J1HF57_9GAMM</name>
<reference evidence="1 2" key="1">
    <citation type="submission" date="2015-05" db="EMBL/GenBank/DDBJ databases">
        <title>Photobacterium galathea sp. nov.</title>
        <authorList>
            <person name="Machado H."/>
            <person name="Gram L."/>
        </authorList>
    </citation>
    <scope>NUCLEOTIDE SEQUENCE [LARGE SCALE GENOMIC DNA]</scope>
    <source>
        <strain evidence="1 2">DSM 22954</strain>
    </source>
</reference>
<proteinExistence type="predicted"/>
<accession>A0A0J1HF57</accession>
<protein>
    <recommendedName>
        <fullName evidence="3">Sorting nexin/Vps5-like C-terminal domain-containing protein</fullName>
    </recommendedName>
</protein>
<dbReference type="OrthoDB" id="6627321at2"/>
<organism evidence="1 2">
    <name type="scientific">Photobacterium ganghwense</name>
    <dbReference type="NCBI Taxonomy" id="320778"/>
    <lineage>
        <taxon>Bacteria</taxon>
        <taxon>Pseudomonadati</taxon>
        <taxon>Pseudomonadota</taxon>
        <taxon>Gammaproteobacteria</taxon>
        <taxon>Vibrionales</taxon>
        <taxon>Vibrionaceae</taxon>
        <taxon>Photobacterium</taxon>
    </lineage>
</organism>
<evidence type="ECO:0008006" key="3">
    <source>
        <dbReference type="Google" id="ProtNLM"/>
    </source>
</evidence>
<keyword evidence="2" id="KW-1185">Reference proteome</keyword>
<dbReference type="EMBL" id="LDOU01000006">
    <property type="protein sequence ID" value="KLV10243.1"/>
    <property type="molecule type" value="Genomic_DNA"/>
</dbReference>
<sequence>MFNVEQTLSDLAFDRSNLDEVWSNQAILFFQYADKLTQSERRVAKAKQVMEEVEARLYNTIRADLSLSGIRPTESLIESKMKNHEKMRAAREAYDAAKSDCEKAKYALEAFRHRRDMIVQASKREFLELEKTGSSTFTALKKHPQE</sequence>
<dbReference type="PATRIC" id="fig|320778.3.peg.1426"/>
<dbReference type="AlphaFoldDB" id="A0A0J1HF57"/>
<evidence type="ECO:0000313" key="2">
    <source>
        <dbReference type="Proteomes" id="UP000035909"/>
    </source>
</evidence>
<dbReference type="Proteomes" id="UP000035909">
    <property type="component" value="Unassembled WGS sequence"/>
</dbReference>
<evidence type="ECO:0000313" key="1">
    <source>
        <dbReference type="EMBL" id="KLV10243.1"/>
    </source>
</evidence>
<dbReference type="STRING" id="320778.ABT57_06630"/>